<evidence type="ECO:0000313" key="3">
    <source>
        <dbReference type="Proteomes" id="UP001152484"/>
    </source>
</evidence>
<evidence type="ECO:0000256" key="1">
    <source>
        <dbReference type="SAM" id="MobiDB-lite"/>
    </source>
</evidence>
<feature type="region of interest" description="Disordered" evidence="1">
    <location>
        <begin position="31"/>
        <end position="58"/>
    </location>
</feature>
<protein>
    <submittedName>
        <fullName evidence="2">Uncharacterized protein</fullName>
    </submittedName>
</protein>
<feature type="compositionally biased region" description="Basic and acidic residues" evidence="1">
    <location>
        <begin position="41"/>
        <end position="51"/>
    </location>
</feature>
<dbReference type="Proteomes" id="UP001152484">
    <property type="component" value="Unassembled WGS sequence"/>
</dbReference>
<reference evidence="2" key="1">
    <citation type="submission" date="2022-07" db="EMBL/GenBank/DDBJ databases">
        <authorList>
            <person name="Macas J."/>
            <person name="Novak P."/>
            <person name="Neumann P."/>
        </authorList>
    </citation>
    <scope>NUCLEOTIDE SEQUENCE</scope>
</reference>
<proteinExistence type="predicted"/>
<comment type="caution">
    <text evidence="2">The sequence shown here is derived from an EMBL/GenBank/DDBJ whole genome shotgun (WGS) entry which is preliminary data.</text>
</comment>
<organism evidence="2 3">
    <name type="scientific">Cuscuta europaea</name>
    <name type="common">European dodder</name>
    <dbReference type="NCBI Taxonomy" id="41803"/>
    <lineage>
        <taxon>Eukaryota</taxon>
        <taxon>Viridiplantae</taxon>
        <taxon>Streptophyta</taxon>
        <taxon>Embryophyta</taxon>
        <taxon>Tracheophyta</taxon>
        <taxon>Spermatophyta</taxon>
        <taxon>Magnoliopsida</taxon>
        <taxon>eudicotyledons</taxon>
        <taxon>Gunneridae</taxon>
        <taxon>Pentapetalae</taxon>
        <taxon>asterids</taxon>
        <taxon>lamiids</taxon>
        <taxon>Solanales</taxon>
        <taxon>Convolvulaceae</taxon>
        <taxon>Cuscuteae</taxon>
        <taxon>Cuscuta</taxon>
        <taxon>Cuscuta subgen. Cuscuta</taxon>
    </lineage>
</organism>
<keyword evidence="3" id="KW-1185">Reference proteome</keyword>
<gene>
    <name evidence="2" type="ORF">CEURO_LOCUS6455</name>
</gene>
<sequence length="119" mass="13668">MRHLHYFQPTPGAPWRCVDNFHRVVVEVNEEDMIGGEEGQGEEHQEEEAHAPPHGGPYDMEYLTAQIGQIPTELAVHKRDLRDQRCAIQGMGGNLWSMNHYCQELGWHFKFQPTATTTL</sequence>
<dbReference type="EMBL" id="CAMAPE010000010">
    <property type="protein sequence ID" value="CAH9077811.1"/>
    <property type="molecule type" value="Genomic_DNA"/>
</dbReference>
<accession>A0A9P1E4F2</accession>
<dbReference type="AlphaFoldDB" id="A0A9P1E4F2"/>
<name>A0A9P1E4F2_CUSEU</name>
<evidence type="ECO:0000313" key="2">
    <source>
        <dbReference type="EMBL" id="CAH9077811.1"/>
    </source>
</evidence>